<dbReference type="GO" id="GO:0016579">
    <property type="term" value="P:protein deubiquitination"/>
    <property type="evidence" value="ECO:0007669"/>
    <property type="project" value="TreeGrafter"/>
</dbReference>
<dbReference type="PANTHER" id="PTHR24006:SF827">
    <property type="entry name" value="UBIQUITIN CARBOXYL-TERMINAL HYDROLASE 34"/>
    <property type="match status" value="1"/>
</dbReference>
<dbReference type="SUPFAM" id="SSF54001">
    <property type="entry name" value="Cysteine proteinases"/>
    <property type="match status" value="1"/>
</dbReference>
<dbReference type="AlphaFoldDB" id="A0A0V0QFH2"/>
<feature type="compositionally biased region" description="Polar residues" evidence="1">
    <location>
        <begin position="545"/>
        <end position="555"/>
    </location>
</feature>
<name>A0A0V0QFH2_PSEPJ</name>
<organism evidence="3 4">
    <name type="scientific">Pseudocohnilembus persalinus</name>
    <name type="common">Ciliate</name>
    <dbReference type="NCBI Taxonomy" id="266149"/>
    <lineage>
        <taxon>Eukaryota</taxon>
        <taxon>Sar</taxon>
        <taxon>Alveolata</taxon>
        <taxon>Ciliophora</taxon>
        <taxon>Intramacronucleata</taxon>
        <taxon>Oligohymenophorea</taxon>
        <taxon>Scuticociliatia</taxon>
        <taxon>Philasterida</taxon>
        <taxon>Pseudocohnilembidae</taxon>
        <taxon>Pseudocohnilembus</taxon>
    </lineage>
</organism>
<dbReference type="InterPro" id="IPR038765">
    <property type="entry name" value="Papain-like_cys_pep_sf"/>
</dbReference>
<dbReference type="GO" id="GO:0004843">
    <property type="term" value="F:cysteine-type deubiquitinase activity"/>
    <property type="evidence" value="ECO:0007669"/>
    <property type="project" value="InterPro"/>
</dbReference>
<reference evidence="3 4" key="1">
    <citation type="journal article" date="2015" name="Sci. Rep.">
        <title>Genome of the facultative scuticociliatosis pathogen Pseudocohnilembus persalinus provides insight into its virulence through horizontal gene transfer.</title>
        <authorList>
            <person name="Xiong J."/>
            <person name="Wang G."/>
            <person name="Cheng J."/>
            <person name="Tian M."/>
            <person name="Pan X."/>
            <person name="Warren A."/>
            <person name="Jiang C."/>
            <person name="Yuan D."/>
            <person name="Miao W."/>
        </authorList>
    </citation>
    <scope>NUCLEOTIDE SEQUENCE [LARGE SCALE GENOMIC DNA]</scope>
    <source>
        <strain evidence="3">36N120E</strain>
    </source>
</reference>
<gene>
    <name evidence="3" type="ORF">PPERSA_09541</name>
</gene>
<feature type="region of interest" description="Disordered" evidence="1">
    <location>
        <begin position="541"/>
        <end position="580"/>
    </location>
</feature>
<dbReference type="InterPro" id="IPR018200">
    <property type="entry name" value="USP_CS"/>
</dbReference>
<dbReference type="GO" id="GO:0005829">
    <property type="term" value="C:cytosol"/>
    <property type="evidence" value="ECO:0007669"/>
    <property type="project" value="TreeGrafter"/>
</dbReference>
<dbReference type="Proteomes" id="UP000054937">
    <property type="component" value="Unassembled WGS sequence"/>
</dbReference>
<accession>A0A0V0QFH2</accession>
<evidence type="ECO:0000313" key="4">
    <source>
        <dbReference type="Proteomes" id="UP000054937"/>
    </source>
</evidence>
<feature type="compositionally biased region" description="Basic residues" evidence="1">
    <location>
        <begin position="568"/>
        <end position="580"/>
    </location>
</feature>
<dbReference type="Gene3D" id="3.90.70.10">
    <property type="entry name" value="Cysteine proteinases"/>
    <property type="match status" value="1"/>
</dbReference>
<dbReference type="PROSITE" id="PS00973">
    <property type="entry name" value="USP_2"/>
    <property type="match status" value="1"/>
</dbReference>
<dbReference type="EMBL" id="LDAU01000180">
    <property type="protein sequence ID" value="KRX00935.1"/>
    <property type="molecule type" value="Genomic_DNA"/>
</dbReference>
<dbReference type="PROSITE" id="PS50235">
    <property type="entry name" value="USP_3"/>
    <property type="match status" value="1"/>
</dbReference>
<dbReference type="GO" id="GO:0005634">
    <property type="term" value="C:nucleus"/>
    <property type="evidence" value="ECO:0007669"/>
    <property type="project" value="TreeGrafter"/>
</dbReference>
<comment type="caution">
    <text evidence="3">The sequence shown here is derived from an EMBL/GenBank/DDBJ whole genome shotgun (WGS) entry which is preliminary data.</text>
</comment>
<dbReference type="InParanoid" id="A0A0V0QFH2"/>
<dbReference type="OrthoDB" id="289038at2759"/>
<dbReference type="InterPro" id="IPR028889">
    <property type="entry name" value="USP"/>
</dbReference>
<evidence type="ECO:0000256" key="1">
    <source>
        <dbReference type="SAM" id="MobiDB-lite"/>
    </source>
</evidence>
<proteinExistence type="predicted"/>
<sequence>MQLNRFQYDQKKQETQKLNSEFSFPESLNLESFASQYFEQAKQQNKNKSFLMESYLQKPSVLRSEEWQYNLKGVIIHKGDSAESGHYYSLVKVFNRELNQYQWKKLDDNYVTTFNFELMKQECYGGNDNEKSAYILIYEKEIQQNLQLSIVQNEDNKNDESNYNMYKQELQEIKNQLNLPENDIYNSLEIPEKQFSNSRLVDINAFKFYFNNISHEIYEISLYQDQFFYNFMVNQVQKFIQCATQKYLLNDQNQVKSNLIENQLNAMNNFQIPKNVEIFHLMNEKEKEITNQIIQILEILIFKSLENEQRTLMLGELSQILEFSPQLANQFLKNVQIENLIYDKIQKLHQSQKFKLQLNYFLVYIIKIVQSDQQNIFEYLVFLKSILPLTGMVINEDQYVDDIFLQQFDKLCSNEKQICVNCESENKLSQINCQVCSLRIDKFQKRCVNMNCNLKSDINSNYCRCGQPFNQEEIENIYENCKYCNMPNERGMKFCKNETCVFYNQPFNDENSMINQQQQQQMQQNAYNNEDNNKLEQKKENKNNQGYKPNLNIQEQKLGLNQKQDINKKKKDKKKGCSIF</sequence>
<dbReference type="InterPro" id="IPR050164">
    <property type="entry name" value="Peptidase_C19"/>
</dbReference>
<keyword evidence="4" id="KW-1185">Reference proteome</keyword>
<evidence type="ECO:0000259" key="2">
    <source>
        <dbReference type="PROSITE" id="PS50235"/>
    </source>
</evidence>
<protein>
    <recommendedName>
        <fullName evidence="2">USP domain-containing protein</fullName>
    </recommendedName>
</protein>
<evidence type="ECO:0000313" key="3">
    <source>
        <dbReference type="EMBL" id="KRX00935.1"/>
    </source>
</evidence>
<feature type="domain" description="USP" evidence="2">
    <location>
        <begin position="1"/>
        <end position="141"/>
    </location>
</feature>
<dbReference type="PANTHER" id="PTHR24006">
    <property type="entry name" value="UBIQUITIN CARBOXYL-TERMINAL HYDROLASE"/>
    <property type="match status" value="1"/>
</dbReference>